<dbReference type="Pfam" id="PF01636">
    <property type="entry name" value="APH"/>
    <property type="match status" value="1"/>
</dbReference>
<evidence type="ECO:0000256" key="13">
    <source>
        <dbReference type="ARBA" id="ARBA00031251"/>
    </source>
</evidence>
<feature type="compositionally biased region" description="Low complexity" evidence="15">
    <location>
        <begin position="1"/>
        <end position="15"/>
    </location>
</feature>
<keyword evidence="11" id="KW-0320">Glycogen biosynthesis</keyword>
<keyword evidence="6" id="KW-0321">Glycogen metabolism</keyword>
<evidence type="ECO:0000256" key="14">
    <source>
        <dbReference type="ARBA" id="ARBA00049067"/>
    </source>
</evidence>
<evidence type="ECO:0000256" key="1">
    <source>
        <dbReference type="ARBA" id="ARBA00004964"/>
    </source>
</evidence>
<dbReference type="InterPro" id="IPR011009">
    <property type="entry name" value="Kinase-like_dom_sf"/>
</dbReference>
<evidence type="ECO:0000256" key="9">
    <source>
        <dbReference type="ARBA" id="ARBA00022777"/>
    </source>
</evidence>
<comment type="similarity">
    <text evidence="2">Belongs to the aminoglycoside phosphotransferase family.</text>
</comment>
<dbReference type="RefSeq" id="WP_019434335.1">
    <property type="nucleotide sequence ID" value="NZ_CP054938.1"/>
</dbReference>
<evidence type="ECO:0000256" key="11">
    <source>
        <dbReference type="ARBA" id="ARBA00023056"/>
    </source>
</evidence>
<keyword evidence="8" id="KW-0547">Nucleotide-binding</keyword>
<sequence>MSESSSPRAASFPSSPGDPRVDVTQGGALLRSLTGPLARWLPRQRWFAGKGRPLAGLTLLSATELLPCDAPGYAPGLLHLLVRTRQSGPAPAAGDCYQLLLGVRAALPPDLMPALVGRPSEGPLRDRAVYEALYDPRLAAVLLERLRAPGRLGALRFDRAPGAEIPRGLTARALSGEQTNSSVVYGETHILKLFRRVSPGLHPDLELPRALAEAGCTRVPAPCAWFEASWPDGDGGGEPLTLGVLQPYLAGSSDGWQLALRSLGSRADFSAAAHALGRAMAEVHTALAQTLPTSVLDRGQLEQTATAMHDRLAQAAGAVPELRPYRTGLGRAYAALAGYARGGGDCLAQRLHGDLHLGQVLRRSGEAHWSVIDFEGEPARPLADRRLPGPPVRDIAGMLRSFDYAACQHPDGGSWAADWSRASRGAFCRGYAAASGFDPLSTPEVLRAYETDKAVYEVLYEARHRPHWLHVPMTAIRRLAAATP</sequence>
<protein>
    <recommendedName>
        <fullName evidence="5">Maltokinase</fullName>
        <ecNumber evidence="4">2.7.1.175</ecNumber>
    </recommendedName>
    <alternativeName>
        <fullName evidence="13">Maltose-1-phosphate synthase</fullName>
    </alternativeName>
</protein>
<keyword evidence="9 18" id="KW-0418">Kinase</keyword>
<evidence type="ECO:0000256" key="7">
    <source>
        <dbReference type="ARBA" id="ARBA00022679"/>
    </source>
</evidence>
<dbReference type="GO" id="GO:0005978">
    <property type="term" value="P:glycogen biosynthetic process"/>
    <property type="evidence" value="ECO:0007669"/>
    <property type="project" value="UniProtKB-UniPathway"/>
</dbReference>
<evidence type="ECO:0000313" key="19">
    <source>
        <dbReference type="Proteomes" id="UP000198873"/>
    </source>
</evidence>
<name>A0A1I6W4Z2_9ACTN</name>
<dbReference type="GO" id="GO:0016301">
    <property type="term" value="F:kinase activity"/>
    <property type="evidence" value="ECO:0007669"/>
    <property type="project" value="UniProtKB-KW"/>
</dbReference>
<comment type="pathway">
    <text evidence="1">Glycan biosynthesis; glycogen biosynthesis.</text>
</comment>
<dbReference type="EC" id="2.7.1.175" evidence="4"/>
<comment type="subunit">
    <text evidence="3">Monomer.</text>
</comment>
<feature type="domain" description="Maltokinase N-terminal cap" evidence="17">
    <location>
        <begin position="40"/>
        <end position="135"/>
    </location>
</feature>
<evidence type="ECO:0000256" key="3">
    <source>
        <dbReference type="ARBA" id="ARBA00011245"/>
    </source>
</evidence>
<evidence type="ECO:0000256" key="15">
    <source>
        <dbReference type="SAM" id="MobiDB-lite"/>
    </source>
</evidence>
<evidence type="ECO:0000256" key="8">
    <source>
        <dbReference type="ARBA" id="ARBA00022741"/>
    </source>
</evidence>
<dbReference type="Pfam" id="PF18085">
    <property type="entry name" value="Mak_N_cap"/>
    <property type="match status" value="1"/>
</dbReference>
<gene>
    <name evidence="18" type="ORF">SAMN05444716_112103</name>
</gene>
<keyword evidence="12" id="KW-0119">Carbohydrate metabolism</keyword>
<dbReference type="Gene3D" id="3.90.1200.10">
    <property type="match status" value="1"/>
</dbReference>
<keyword evidence="10" id="KW-0067">ATP-binding</keyword>
<dbReference type="UniPathway" id="UPA00164"/>
<dbReference type="InterPro" id="IPR040999">
    <property type="entry name" value="Mak_N_cap"/>
</dbReference>
<feature type="region of interest" description="Disordered" evidence="15">
    <location>
        <begin position="1"/>
        <end position="24"/>
    </location>
</feature>
<proteinExistence type="inferred from homology"/>
<evidence type="ECO:0000256" key="4">
    <source>
        <dbReference type="ARBA" id="ARBA00011962"/>
    </source>
</evidence>
<dbReference type="InterPro" id="IPR002575">
    <property type="entry name" value="Aminoglycoside_PTrfase"/>
</dbReference>
<evidence type="ECO:0000313" key="18">
    <source>
        <dbReference type="EMBL" id="SFT20781.1"/>
    </source>
</evidence>
<evidence type="ECO:0000259" key="17">
    <source>
        <dbReference type="Pfam" id="PF18085"/>
    </source>
</evidence>
<evidence type="ECO:0000256" key="5">
    <source>
        <dbReference type="ARBA" id="ARBA00013882"/>
    </source>
</evidence>
<dbReference type="EMBL" id="FPAB01000012">
    <property type="protein sequence ID" value="SFT20781.1"/>
    <property type="molecule type" value="Genomic_DNA"/>
</dbReference>
<organism evidence="18 19">
    <name type="scientific">Streptomyces harbinensis</name>
    <dbReference type="NCBI Taxonomy" id="1176198"/>
    <lineage>
        <taxon>Bacteria</taxon>
        <taxon>Bacillati</taxon>
        <taxon>Actinomycetota</taxon>
        <taxon>Actinomycetes</taxon>
        <taxon>Kitasatosporales</taxon>
        <taxon>Streptomycetaceae</taxon>
        <taxon>Streptomyces</taxon>
    </lineage>
</organism>
<evidence type="ECO:0000256" key="2">
    <source>
        <dbReference type="ARBA" id="ARBA00006219"/>
    </source>
</evidence>
<evidence type="ECO:0000256" key="10">
    <source>
        <dbReference type="ARBA" id="ARBA00022840"/>
    </source>
</evidence>
<dbReference type="AlphaFoldDB" id="A0A1I6W4Z2"/>
<dbReference type="SUPFAM" id="SSF56112">
    <property type="entry name" value="Protein kinase-like (PK-like)"/>
    <property type="match status" value="1"/>
</dbReference>
<keyword evidence="19" id="KW-1185">Reference proteome</keyword>
<evidence type="ECO:0000256" key="12">
    <source>
        <dbReference type="ARBA" id="ARBA00023277"/>
    </source>
</evidence>
<feature type="domain" description="Aminoglycoside phosphotransferase" evidence="16">
    <location>
        <begin position="171"/>
        <end position="430"/>
    </location>
</feature>
<dbReference type="Proteomes" id="UP000198873">
    <property type="component" value="Unassembled WGS sequence"/>
</dbReference>
<dbReference type="GO" id="GO:0005524">
    <property type="term" value="F:ATP binding"/>
    <property type="evidence" value="ECO:0007669"/>
    <property type="project" value="UniProtKB-KW"/>
</dbReference>
<reference evidence="19" key="1">
    <citation type="submission" date="2016-10" db="EMBL/GenBank/DDBJ databases">
        <authorList>
            <person name="Varghese N."/>
            <person name="Submissions S."/>
        </authorList>
    </citation>
    <scope>NUCLEOTIDE SEQUENCE [LARGE SCALE GENOMIC DNA]</scope>
    <source>
        <strain evidence="19">CGMCC 4.7047</strain>
    </source>
</reference>
<evidence type="ECO:0000256" key="6">
    <source>
        <dbReference type="ARBA" id="ARBA00022600"/>
    </source>
</evidence>
<keyword evidence="7" id="KW-0808">Transferase</keyword>
<evidence type="ECO:0000259" key="16">
    <source>
        <dbReference type="Pfam" id="PF01636"/>
    </source>
</evidence>
<accession>A0A1I6W4Z2</accession>
<comment type="catalytic activity">
    <reaction evidence="14">
        <text>D-maltose + ATP = alpha-maltose 1-phosphate + ADP + H(+)</text>
        <dbReference type="Rhea" id="RHEA:31915"/>
        <dbReference type="ChEBI" id="CHEBI:15378"/>
        <dbReference type="ChEBI" id="CHEBI:17306"/>
        <dbReference type="ChEBI" id="CHEBI:30616"/>
        <dbReference type="ChEBI" id="CHEBI:63576"/>
        <dbReference type="ChEBI" id="CHEBI:456216"/>
        <dbReference type="EC" id="2.7.1.175"/>
    </reaction>
</comment>
<dbReference type="STRING" id="1176198.SAMN05444716_112103"/>